<feature type="compositionally biased region" description="Pro residues" evidence="1">
    <location>
        <begin position="73"/>
        <end position="96"/>
    </location>
</feature>
<evidence type="ECO:0000313" key="3">
    <source>
        <dbReference type="Proteomes" id="UP001162834"/>
    </source>
</evidence>
<dbReference type="Proteomes" id="UP001162834">
    <property type="component" value="Chromosome"/>
</dbReference>
<dbReference type="AlphaFoldDB" id="A0A9E7BZZ1"/>
<protein>
    <submittedName>
        <fullName evidence="2">Uncharacterized protein</fullName>
    </submittedName>
</protein>
<accession>A0A9E7BZZ1</accession>
<reference evidence="2" key="1">
    <citation type="journal article" date="2022" name="Int. J. Syst. Evol. Microbiol.">
        <title>Pseudomonas aegrilactucae sp. nov. and Pseudomonas morbosilactucae sp. nov., pathogens causing bacterial rot of lettuce in Japan.</title>
        <authorList>
            <person name="Sawada H."/>
            <person name="Fujikawa T."/>
            <person name="Satou M."/>
        </authorList>
    </citation>
    <scope>NUCLEOTIDE SEQUENCE</scope>
    <source>
        <strain evidence="2">0166_1</strain>
    </source>
</reference>
<evidence type="ECO:0000256" key="1">
    <source>
        <dbReference type="SAM" id="MobiDB-lite"/>
    </source>
</evidence>
<feature type="region of interest" description="Disordered" evidence="1">
    <location>
        <begin position="41"/>
        <end position="135"/>
    </location>
</feature>
<evidence type="ECO:0000313" key="2">
    <source>
        <dbReference type="EMBL" id="UGS35084.1"/>
    </source>
</evidence>
<dbReference type="EMBL" id="CP087164">
    <property type="protein sequence ID" value="UGS35084.1"/>
    <property type="molecule type" value="Genomic_DNA"/>
</dbReference>
<keyword evidence="3" id="KW-1185">Reference proteome</keyword>
<dbReference type="KEGG" id="sbae:DSM104329_01468"/>
<sequence>MEPNDLERTIGTGLRLTRAVIGLGVSLAMVPVRLVLRAVSPPPEEQRWEPISEPPPAPVPAADAGTSPAEAAAPPPEPPAPMPVPPEPPAPMPVPPETVDLTSADAARIREAEREAQTTPDSPGPEIHVEEPWEGYDQMTVTEVRRRLRGVNPTVTAMVRLYEETHRNRKGVIDATSPS</sequence>
<name>A0A9E7BZZ1_9ACTN</name>
<organism evidence="2 3">
    <name type="scientific">Capillimicrobium parvum</name>
    <dbReference type="NCBI Taxonomy" id="2884022"/>
    <lineage>
        <taxon>Bacteria</taxon>
        <taxon>Bacillati</taxon>
        <taxon>Actinomycetota</taxon>
        <taxon>Thermoleophilia</taxon>
        <taxon>Solirubrobacterales</taxon>
        <taxon>Capillimicrobiaceae</taxon>
        <taxon>Capillimicrobium</taxon>
    </lineage>
</organism>
<feature type="compositionally biased region" description="Low complexity" evidence="1">
    <location>
        <begin position="60"/>
        <end position="72"/>
    </location>
</feature>
<gene>
    <name evidence="2" type="ORF">DSM104329_01468</name>
</gene>
<proteinExistence type="predicted"/>
<dbReference type="RefSeq" id="WP_259314746.1">
    <property type="nucleotide sequence ID" value="NZ_CP087164.1"/>
</dbReference>
<feature type="compositionally biased region" description="Basic and acidic residues" evidence="1">
    <location>
        <begin position="107"/>
        <end position="116"/>
    </location>
</feature>